<dbReference type="InterPro" id="IPR013187">
    <property type="entry name" value="F-box-assoc_dom_typ3"/>
</dbReference>
<accession>A0A4Y7LB39</accession>
<name>A0A4Y7LB39_PAPSO</name>
<keyword evidence="3" id="KW-1185">Reference proteome</keyword>
<evidence type="ECO:0000259" key="1">
    <source>
        <dbReference type="Pfam" id="PF08268"/>
    </source>
</evidence>
<dbReference type="EMBL" id="CM010724">
    <property type="protein sequence ID" value="RZC81892.1"/>
    <property type="molecule type" value="Genomic_DNA"/>
</dbReference>
<organism evidence="2 3">
    <name type="scientific">Papaver somniferum</name>
    <name type="common">Opium poppy</name>
    <dbReference type="NCBI Taxonomy" id="3469"/>
    <lineage>
        <taxon>Eukaryota</taxon>
        <taxon>Viridiplantae</taxon>
        <taxon>Streptophyta</taxon>
        <taxon>Embryophyta</taxon>
        <taxon>Tracheophyta</taxon>
        <taxon>Spermatophyta</taxon>
        <taxon>Magnoliopsida</taxon>
        <taxon>Ranunculales</taxon>
        <taxon>Papaveraceae</taxon>
        <taxon>Papaveroideae</taxon>
        <taxon>Papaver</taxon>
    </lineage>
</organism>
<evidence type="ECO:0000313" key="2">
    <source>
        <dbReference type="EMBL" id="RZC81892.1"/>
    </source>
</evidence>
<dbReference type="Gramene" id="RZC81892">
    <property type="protein sequence ID" value="RZC81892"/>
    <property type="gene ID" value="C5167_044481"/>
</dbReference>
<dbReference type="AlphaFoldDB" id="A0A4Y7LB39"/>
<dbReference type="STRING" id="3469.A0A4Y7LB39"/>
<sequence length="164" mass="18817">MHWLARKVIVIDDQQADTMVIISFDIAEETTKEIQIPSCFLEFSHATVEVLGKDLSLSVCVSDIFELWVMKDYGVVDSWTKVLCISQKMENIQIWRTLSYFNKNRETLFSSSRLQGSYYKVTLVSYNLRNKRFRSLHINDMPGNCNAINAETFNGSLVSLNSTA</sequence>
<evidence type="ECO:0000313" key="3">
    <source>
        <dbReference type="Proteomes" id="UP000316621"/>
    </source>
</evidence>
<protein>
    <recommendedName>
        <fullName evidence="1">F-box associated beta-propeller type 3 domain-containing protein</fullName>
    </recommendedName>
</protein>
<dbReference type="Proteomes" id="UP000316621">
    <property type="component" value="Chromosome 10"/>
</dbReference>
<reference evidence="2 3" key="1">
    <citation type="journal article" date="2018" name="Science">
        <title>The opium poppy genome and morphinan production.</title>
        <authorList>
            <person name="Guo L."/>
            <person name="Winzer T."/>
            <person name="Yang X."/>
            <person name="Li Y."/>
            <person name="Ning Z."/>
            <person name="He Z."/>
            <person name="Teodor R."/>
            <person name="Lu Y."/>
            <person name="Bowser T.A."/>
            <person name="Graham I.A."/>
            <person name="Ye K."/>
        </authorList>
    </citation>
    <scope>NUCLEOTIDE SEQUENCE [LARGE SCALE GENOMIC DNA]</scope>
    <source>
        <strain evidence="3">cv. HN1</strain>
        <tissue evidence="2">Leaves</tissue>
    </source>
</reference>
<proteinExistence type="predicted"/>
<feature type="domain" description="F-box associated beta-propeller type 3" evidence="1">
    <location>
        <begin position="17"/>
        <end position="144"/>
    </location>
</feature>
<gene>
    <name evidence="2" type="ORF">C5167_044481</name>
</gene>
<dbReference type="Pfam" id="PF08268">
    <property type="entry name" value="FBA_3"/>
    <property type="match status" value="1"/>
</dbReference>